<keyword evidence="3" id="KW-1185">Reference proteome</keyword>
<reference evidence="2" key="1">
    <citation type="submission" date="2020-01" db="EMBL/GenBank/DDBJ databases">
        <title>Identification and distribution of gene clusters putatively required for synthesis of sphingolipid metabolism inhibitors in phylogenetically diverse species of the filamentous fungus Fusarium.</title>
        <authorList>
            <person name="Kim H.-S."/>
            <person name="Busman M."/>
            <person name="Brown D.W."/>
            <person name="Divon H."/>
            <person name="Uhlig S."/>
            <person name="Proctor R.H."/>
        </authorList>
    </citation>
    <scope>NUCLEOTIDE SEQUENCE</scope>
    <source>
        <strain evidence="2">NRRL 53441</strain>
    </source>
</reference>
<proteinExistence type="predicted"/>
<dbReference type="AlphaFoldDB" id="A0A8H4NY85"/>
<dbReference type="OrthoDB" id="5069028at2759"/>
<name>A0A8H4NY85_9HYPO</name>
<feature type="compositionally biased region" description="Basic residues" evidence="1">
    <location>
        <begin position="121"/>
        <end position="133"/>
    </location>
</feature>
<gene>
    <name evidence="2" type="ORF">F53441_2093</name>
</gene>
<feature type="region of interest" description="Disordered" evidence="1">
    <location>
        <begin position="1"/>
        <end position="50"/>
    </location>
</feature>
<evidence type="ECO:0000313" key="2">
    <source>
        <dbReference type="EMBL" id="KAF4455624.1"/>
    </source>
</evidence>
<evidence type="ECO:0000256" key="1">
    <source>
        <dbReference type="SAM" id="MobiDB-lite"/>
    </source>
</evidence>
<protein>
    <submittedName>
        <fullName evidence="2">Uncharacterized protein</fullName>
    </submittedName>
</protein>
<dbReference type="Proteomes" id="UP000605986">
    <property type="component" value="Unassembled WGS sequence"/>
</dbReference>
<evidence type="ECO:0000313" key="3">
    <source>
        <dbReference type="Proteomes" id="UP000605986"/>
    </source>
</evidence>
<sequence>MPFADLSTLQPLPKDNGLPVGTKGKEQNSTFEHIPTEEHDPSRSGNIPTNLASTAVDVENCTDHAQSHRGIGDQSQLTREDVNKTGWDPEFYPEGEIPGSPTELNSPTRYEVYNSREFPPFRKRSSRTRKLTRKAQEIEDMDNDIAKPILDASSASMPSRNRFIDNDGDLILPTIEQFYEMTNSDKEEWQQARSLF</sequence>
<feature type="region of interest" description="Disordered" evidence="1">
    <location>
        <begin position="84"/>
        <end position="135"/>
    </location>
</feature>
<comment type="caution">
    <text evidence="2">The sequence shown here is derived from an EMBL/GenBank/DDBJ whole genome shotgun (WGS) entry which is preliminary data.</text>
</comment>
<dbReference type="EMBL" id="JAADJG010000086">
    <property type="protein sequence ID" value="KAF4455624.1"/>
    <property type="molecule type" value="Genomic_DNA"/>
</dbReference>
<organism evidence="2 3">
    <name type="scientific">Fusarium austroafricanum</name>
    <dbReference type="NCBI Taxonomy" id="2364996"/>
    <lineage>
        <taxon>Eukaryota</taxon>
        <taxon>Fungi</taxon>
        <taxon>Dikarya</taxon>
        <taxon>Ascomycota</taxon>
        <taxon>Pezizomycotina</taxon>
        <taxon>Sordariomycetes</taxon>
        <taxon>Hypocreomycetidae</taxon>
        <taxon>Hypocreales</taxon>
        <taxon>Nectriaceae</taxon>
        <taxon>Fusarium</taxon>
        <taxon>Fusarium concolor species complex</taxon>
    </lineage>
</organism>
<accession>A0A8H4NY85</accession>